<dbReference type="AlphaFoldDB" id="A0A1H7M9T2"/>
<accession>A0A1H7M9T2</accession>
<evidence type="ECO:0000313" key="2">
    <source>
        <dbReference type="EMBL" id="SEL07387.1"/>
    </source>
</evidence>
<proteinExistence type="predicted"/>
<dbReference type="OrthoDB" id="9764212at2"/>
<dbReference type="InterPro" id="IPR004919">
    <property type="entry name" value="GmrSD_N"/>
</dbReference>
<dbReference type="STRING" id="573321.SAMN04488505_1011432"/>
<dbReference type="PANTHER" id="PTHR39639">
    <property type="entry name" value="CHROMOSOME 16, WHOLE GENOME SHOTGUN SEQUENCE"/>
    <property type="match status" value="1"/>
</dbReference>
<protein>
    <recommendedName>
        <fullName evidence="1">GmrSD restriction endonucleases N-terminal domain-containing protein</fullName>
    </recommendedName>
</protein>
<dbReference type="PANTHER" id="PTHR39639:SF1">
    <property type="entry name" value="DUF262 DOMAIN-CONTAINING PROTEIN"/>
    <property type="match status" value="1"/>
</dbReference>
<dbReference type="RefSeq" id="WP_089908057.1">
    <property type="nucleotide sequence ID" value="NZ_FOBB01000001.1"/>
</dbReference>
<keyword evidence="3" id="KW-1185">Reference proteome</keyword>
<dbReference type="EMBL" id="FOBB01000001">
    <property type="protein sequence ID" value="SEL07387.1"/>
    <property type="molecule type" value="Genomic_DNA"/>
</dbReference>
<evidence type="ECO:0000313" key="3">
    <source>
        <dbReference type="Proteomes" id="UP000198984"/>
    </source>
</evidence>
<organism evidence="2 3">
    <name type="scientific">Chitinophaga rupis</name>
    <dbReference type="NCBI Taxonomy" id="573321"/>
    <lineage>
        <taxon>Bacteria</taxon>
        <taxon>Pseudomonadati</taxon>
        <taxon>Bacteroidota</taxon>
        <taxon>Chitinophagia</taxon>
        <taxon>Chitinophagales</taxon>
        <taxon>Chitinophagaceae</taxon>
        <taxon>Chitinophaga</taxon>
    </lineage>
</organism>
<sequence length="777" mass="91456">MRQIEMNEVFKNIVITDCLMSIRSVFQLRNKQGDFLNYCLPHQRKFVWPEVKATNFIETIILHGEVPPVVVYIKGATTEEEEERMDVIDGKQRCAAINKFLKDDFRLKPQGLDKLWNLAGKKFSQLDEKLKERIQDTTLRFIIIKAKSEKDMNPYMEGLMKREMFRRYNLGISPLKKEEVFKAQYLQDEINIYFKKWFKQDAQLYDQVVNIFDHKSRNLETMMQHIRQLLVLHNVPINRFVNAREDIINKYYDFLSYKAVNKGDKENIQLIFESFKKKLYFPLEIKTLLDKERIPSNGLIYECIYWALSVCEKEKIKYDEFNAPIFKERMVNHIAKHIKDYANGRNDHAQQIKKRYGLMASFFNSQLDICFASYLQGDEEFLVTHKELMNKYMQDRFMPGLEKEHFSKILPTSNTVEDLLDKMKRGKFNLRPPYQRDEAMSIVKASSLIESILLGIKLYPIYVYLREDGVAEVIDGQQRLLAIIGFLGEKYRNENGVIETSKKDKFSLTLKSGLLPQLDHKKFSELSDVYQRRILNFGISIIEIKENENKHFKPEELFKRLNHKPFPIKENTFEYWNACVDNEVIGSIRELCQMKDWLYLRKEDARMFNEGLVTCLCYLYYMKSTTVPDLDSVKEVLAICSSRFCVSIRIRDKSYITNILQDPACKEEFLLALNGFETDFIEKVELLTSNPTGKTTEFFRNKQLDAMLQTGKVRSAGGFFLLWLVLKGIPMEHIKEARSVVRSKISKVFSTMRTTNSVEKFERTIMEAWNIAVAVDK</sequence>
<gene>
    <name evidence="2" type="ORF">SAMN04488505_1011432</name>
</gene>
<dbReference type="Proteomes" id="UP000198984">
    <property type="component" value="Unassembled WGS sequence"/>
</dbReference>
<feature type="domain" description="GmrSD restriction endonucleases N-terminal" evidence="1">
    <location>
        <begin position="32"/>
        <end position="273"/>
    </location>
</feature>
<dbReference type="Pfam" id="PF03235">
    <property type="entry name" value="GmrSD_N"/>
    <property type="match status" value="2"/>
</dbReference>
<evidence type="ECO:0000259" key="1">
    <source>
        <dbReference type="Pfam" id="PF03235"/>
    </source>
</evidence>
<reference evidence="2 3" key="1">
    <citation type="submission" date="2016-10" db="EMBL/GenBank/DDBJ databases">
        <authorList>
            <person name="de Groot N.N."/>
        </authorList>
    </citation>
    <scope>NUCLEOTIDE SEQUENCE [LARGE SCALE GENOMIC DNA]</scope>
    <source>
        <strain evidence="2 3">DSM 21039</strain>
    </source>
</reference>
<name>A0A1H7M9T2_9BACT</name>
<feature type="domain" description="GmrSD restriction endonucleases N-terminal" evidence="1">
    <location>
        <begin position="416"/>
        <end position="564"/>
    </location>
</feature>